<name>A0ACB6SGU1_9PLEO</name>
<comment type="caution">
    <text evidence="1">The sequence shown here is derived from an EMBL/GenBank/DDBJ whole genome shotgun (WGS) entry which is preliminary data.</text>
</comment>
<protein>
    <submittedName>
        <fullName evidence="1">Uncharacterized protein</fullName>
    </submittedName>
</protein>
<evidence type="ECO:0000313" key="2">
    <source>
        <dbReference type="Proteomes" id="UP000799754"/>
    </source>
</evidence>
<sequence length="342" mass="38546">MSQLLQPLSIFDFTPPSSPTRLSDTMKWLKRTPTSVPLPPSPTKSREGSDDDSRSTSSTESLTLTESNFAKVIRSLQRKSSTLTLQQKASSLSLSTTPVGTPQREAARWLFGPSPVHAVTSGPPVDELSDHFVRSLPTYQEKQAELCRRQEASRERVKRMRAHLGAQGFRPTPALINEINDPFTAIEGTEPSGKHQRYDSGSHEHSDSGALQKLQKLHTTTTSEPTQEESHKLPLLNEDFLYHAMMRIWSHNMRFFNCVGCNKTHTDPCHQGVAVIWLLHGCRHKVHAACFGTFRDIEAYGFPGDTNSCYNCESLKRTMRSHTQEELDMRHKRLLKATSTDY</sequence>
<proteinExistence type="predicted"/>
<organism evidence="1 2">
    <name type="scientific">Macroventuria anomochaeta</name>
    <dbReference type="NCBI Taxonomy" id="301207"/>
    <lineage>
        <taxon>Eukaryota</taxon>
        <taxon>Fungi</taxon>
        <taxon>Dikarya</taxon>
        <taxon>Ascomycota</taxon>
        <taxon>Pezizomycotina</taxon>
        <taxon>Dothideomycetes</taxon>
        <taxon>Pleosporomycetidae</taxon>
        <taxon>Pleosporales</taxon>
        <taxon>Pleosporineae</taxon>
        <taxon>Didymellaceae</taxon>
        <taxon>Macroventuria</taxon>
    </lineage>
</organism>
<keyword evidence="2" id="KW-1185">Reference proteome</keyword>
<accession>A0ACB6SGU1</accession>
<dbReference type="EMBL" id="MU006702">
    <property type="protein sequence ID" value="KAF2632534.1"/>
    <property type="molecule type" value="Genomic_DNA"/>
</dbReference>
<reference evidence="1" key="1">
    <citation type="journal article" date="2020" name="Stud. Mycol.">
        <title>101 Dothideomycetes genomes: a test case for predicting lifestyles and emergence of pathogens.</title>
        <authorList>
            <person name="Haridas S."/>
            <person name="Albert R."/>
            <person name="Binder M."/>
            <person name="Bloem J."/>
            <person name="Labutti K."/>
            <person name="Salamov A."/>
            <person name="Andreopoulos B."/>
            <person name="Baker S."/>
            <person name="Barry K."/>
            <person name="Bills G."/>
            <person name="Bluhm B."/>
            <person name="Cannon C."/>
            <person name="Castanera R."/>
            <person name="Culley D."/>
            <person name="Daum C."/>
            <person name="Ezra D."/>
            <person name="Gonzalez J."/>
            <person name="Henrissat B."/>
            <person name="Kuo A."/>
            <person name="Liang C."/>
            <person name="Lipzen A."/>
            <person name="Lutzoni F."/>
            <person name="Magnuson J."/>
            <person name="Mondo S."/>
            <person name="Nolan M."/>
            <person name="Ohm R."/>
            <person name="Pangilinan J."/>
            <person name="Park H.-J."/>
            <person name="Ramirez L."/>
            <person name="Alfaro M."/>
            <person name="Sun H."/>
            <person name="Tritt A."/>
            <person name="Yoshinaga Y."/>
            <person name="Zwiers L.-H."/>
            <person name="Turgeon B."/>
            <person name="Goodwin S."/>
            <person name="Spatafora J."/>
            <person name="Crous P."/>
            <person name="Grigoriev I."/>
        </authorList>
    </citation>
    <scope>NUCLEOTIDE SEQUENCE</scope>
    <source>
        <strain evidence="1">CBS 525.71</strain>
    </source>
</reference>
<dbReference type="Proteomes" id="UP000799754">
    <property type="component" value="Unassembled WGS sequence"/>
</dbReference>
<evidence type="ECO:0000313" key="1">
    <source>
        <dbReference type="EMBL" id="KAF2632534.1"/>
    </source>
</evidence>
<gene>
    <name evidence="1" type="ORF">BU25DRAFT_453750</name>
</gene>